<organism evidence="7 8">
    <name type="scientific">Winogradskyella rapida</name>
    <dbReference type="NCBI Taxonomy" id="549701"/>
    <lineage>
        <taxon>Bacteria</taxon>
        <taxon>Pseudomonadati</taxon>
        <taxon>Bacteroidota</taxon>
        <taxon>Flavobacteriia</taxon>
        <taxon>Flavobacteriales</taxon>
        <taxon>Flavobacteriaceae</taxon>
        <taxon>Winogradskyella</taxon>
    </lineage>
</organism>
<keyword evidence="3 6" id="KW-1133">Transmembrane helix</keyword>
<evidence type="ECO:0000256" key="5">
    <source>
        <dbReference type="SAM" id="MobiDB-lite"/>
    </source>
</evidence>
<dbReference type="Proteomes" id="UP001597086">
    <property type="component" value="Unassembled WGS sequence"/>
</dbReference>
<evidence type="ECO:0000256" key="1">
    <source>
        <dbReference type="ARBA" id="ARBA00004167"/>
    </source>
</evidence>
<keyword evidence="8" id="KW-1185">Reference proteome</keyword>
<dbReference type="Pfam" id="PF04228">
    <property type="entry name" value="Zn_peptidase"/>
    <property type="match status" value="1"/>
</dbReference>
<evidence type="ECO:0000256" key="4">
    <source>
        <dbReference type="ARBA" id="ARBA00023136"/>
    </source>
</evidence>
<feature type="transmembrane region" description="Helical" evidence="6">
    <location>
        <begin position="24"/>
        <end position="42"/>
    </location>
</feature>
<dbReference type="PANTHER" id="PTHR30168">
    <property type="entry name" value="PUTATIVE MEMBRANE PROTEIN YPFJ"/>
    <property type="match status" value="1"/>
</dbReference>
<dbReference type="InterPro" id="IPR007343">
    <property type="entry name" value="Uncharacterised_pept_Zn_put"/>
</dbReference>
<dbReference type="EMBL" id="JBHTKM010000063">
    <property type="protein sequence ID" value="MFD1017532.1"/>
    <property type="molecule type" value="Genomic_DNA"/>
</dbReference>
<dbReference type="RefSeq" id="WP_386119313.1">
    <property type="nucleotide sequence ID" value="NZ_JBHTKM010000063.1"/>
</dbReference>
<sequence>MKWKGRRQSGNLEDQRGMSSKGKVVAGGGVIAVVVILLQLFGGETGQQIAPIIEQVANSQTTQQVQERELTSEEVEMGEFMGTVLAYTEDVWNAIFTEYNLGDYKEPKMVLFTDAVNTACGSATSASGPFYCPGDQKLYMDLAFFDELKTRFGAQGGDFAIAYVTAHEVGHHIQTILGTSNKVRQLQSQTNQTGANKLSVAQELQADFYAGVWAHHNKEYLQEGDIEEALSAANAVGDDAIQKRMSGSVNSDSFTHGTSEQRMEWFMKGYNTGDIRNGDTFSALLN</sequence>
<keyword evidence="2 6" id="KW-0812">Transmembrane</keyword>
<dbReference type="PANTHER" id="PTHR30168:SF0">
    <property type="entry name" value="INNER MEMBRANE PROTEIN"/>
    <property type="match status" value="1"/>
</dbReference>
<comment type="caution">
    <text evidence="7">The sequence shown here is derived from an EMBL/GenBank/DDBJ whole genome shotgun (WGS) entry which is preliminary data.</text>
</comment>
<feature type="region of interest" description="Disordered" evidence="5">
    <location>
        <begin position="1"/>
        <end position="22"/>
    </location>
</feature>
<gene>
    <name evidence="7" type="ORF">ACFQ13_16515</name>
</gene>
<evidence type="ECO:0000256" key="2">
    <source>
        <dbReference type="ARBA" id="ARBA00022692"/>
    </source>
</evidence>
<proteinExistence type="predicted"/>
<reference evidence="8" key="1">
    <citation type="journal article" date="2019" name="Int. J. Syst. Evol. Microbiol.">
        <title>The Global Catalogue of Microorganisms (GCM) 10K type strain sequencing project: providing services to taxonomists for standard genome sequencing and annotation.</title>
        <authorList>
            <consortium name="The Broad Institute Genomics Platform"/>
            <consortium name="The Broad Institute Genome Sequencing Center for Infectious Disease"/>
            <person name="Wu L."/>
            <person name="Ma J."/>
        </authorList>
    </citation>
    <scope>NUCLEOTIDE SEQUENCE [LARGE SCALE GENOMIC DNA]</scope>
    <source>
        <strain evidence="8">CCUG 56098</strain>
    </source>
</reference>
<evidence type="ECO:0000313" key="7">
    <source>
        <dbReference type="EMBL" id="MFD1017532.1"/>
    </source>
</evidence>
<accession>A0ABW3KWP5</accession>
<protein>
    <submittedName>
        <fullName evidence="7">Neutral zinc metallopeptidase</fullName>
    </submittedName>
</protein>
<evidence type="ECO:0000313" key="8">
    <source>
        <dbReference type="Proteomes" id="UP001597086"/>
    </source>
</evidence>
<comment type="subcellular location">
    <subcellularLocation>
        <location evidence="1">Membrane</location>
        <topology evidence="1">Single-pass membrane protein</topology>
    </subcellularLocation>
</comment>
<evidence type="ECO:0000256" key="6">
    <source>
        <dbReference type="SAM" id="Phobius"/>
    </source>
</evidence>
<keyword evidence="4 6" id="KW-0472">Membrane</keyword>
<name>A0ABW3KWP5_9FLAO</name>
<evidence type="ECO:0000256" key="3">
    <source>
        <dbReference type="ARBA" id="ARBA00022989"/>
    </source>
</evidence>